<accession>A0A161U6Q4</accession>
<dbReference type="RefSeq" id="WP_038985194.1">
    <property type="nucleotide sequence ID" value="NZ_JWJO01000011.1"/>
</dbReference>
<dbReference type="PROSITE" id="PS51819">
    <property type="entry name" value="VOC"/>
    <property type="match status" value="1"/>
</dbReference>
<dbReference type="InterPro" id="IPR004360">
    <property type="entry name" value="Glyas_Fos-R_dOase_dom"/>
</dbReference>
<feature type="domain" description="VOC" evidence="1">
    <location>
        <begin position="10"/>
        <end position="124"/>
    </location>
</feature>
<evidence type="ECO:0000259" key="1">
    <source>
        <dbReference type="PROSITE" id="PS51819"/>
    </source>
</evidence>
<dbReference type="Gene3D" id="3.10.180.10">
    <property type="entry name" value="2,3-Dihydroxybiphenyl 1,2-Dioxygenase, domain 1"/>
    <property type="match status" value="1"/>
</dbReference>
<dbReference type="AlphaFoldDB" id="A0A161U6Q4"/>
<gene>
    <name evidence="2" type="ORF">AV926_08280</name>
</gene>
<evidence type="ECO:0000313" key="2">
    <source>
        <dbReference type="EMBL" id="KZE81276.1"/>
    </source>
</evidence>
<name>A0A161U6Q4_9FLAO</name>
<keyword evidence="3" id="KW-1185">Reference proteome</keyword>
<dbReference type="Proteomes" id="UP000076630">
    <property type="component" value="Unassembled WGS sequence"/>
</dbReference>
<dbReference type="Pfam" id="PF00903">
    <property type="entry name" value="Glyoxalase"/>
    <property type="match status" value="1"/>
</dbReference>
<proteinExistence type="predicted"/>
<dbReference type="InterPro" id="IPR037523">
    <property type="entry name" value="VOC_core"/>
</dbReference>
<reference evidence="2 3" key="1">
    <citation type="submission" date="2016-01" db="EMBL/GenBank/DDBJ databases">
        <title>Whole genome sequencing of Myroides marinus L41.</title>
        <authorList>
            <person name="Hong K.W."/>
        </authorList>
    </citation>
    <scope>NUCLEOTIDE SEQUENCE [LARGE SCALE GENOMIC DNA]</scope>
    <source>
        <strain evidence="2 3">L41</strain>
    </source>
</reference>
<sequence length="125" mass="14719">MKQNTLDLAIIDLKPFIPCKDFEVSISFYTALGFDTLWQSDELCLLACGTQKFFLQNFYNQEASENMMFHLQVENADDWYTHIVNLDLQTKYSIRLTDVEDREWGMRDFVLIDPSGVLWRIAHNI</sequence>
<protein>
    <submittedName>
        <fullName evidence="2">Glyoxalase</fullName>
    </submittedName>
</protein>
<dbReference type="SUPFAM" id="SSF54593">
    <property type="entry name" value="Glyoxalase/Bleomycin resistance protein/Dihydroxybiphenyl dioxygenase"/>
    <property type="match status" value="1"/>
</dbReference>
<evidence type="ECO:0000313" key="3">
    <source>
        <dbReference type="Proteomes" id="UP000076630"/>
    </source>
</evidence>
<comment type="caution">
    <text evidence="2">The sequence shown here is derived from an EMBL/GenBank/DDBJ whole genome shotgun (WGS) entry which is preliminary data.</text>
</comment>
<dbReference type="EMBL" id="LQNU01000053">
    <property type="protein sequence ID" value="KZE81276.1"/>
    <property type="molecule type" value="Genomic_DNA"/>
</dbReference>
<dbReference type="InterPro" id="IPR029068">
    <property type="entry name" value="Glyas_Bleomycin-R_OHBP_Dase"/>
</dbReference>
<dbReference type="OrthoDB" id="674527at2"/>
<organism evidence="2 3">
    <name type="scientific">Myroides marinus</name>
    <dbReference type="NCBI Taxonomy" id="703342"/>
    <lineage>
        <taxon>Bacteria</taxon>
        <taxon>Pseudomonadati</taxon>
        <taxon>Bacteroidota</taxon>
        <taxon>Flavobacteriia</taxon>
        <taxon>Flavobacteriales</taxon>
        <taxon>Flavobacteriaceae</taxon>
        <taxon>Myroides</taxon>
    </lineage>
</organism>